<reference evidence="2 3" key="1">
    <citation type="submission" date="2020-08" db="EMBL/GenBank/DDBJ databases">
        <title>Genomic Encyclopedia of Type Strains, Phase IV (KMG-IV): sequencing the most valuable type-strain genomes for metagenomic binning, comparative biology and taxonomic classification.</title>
        <authorList>
            <person name="Goeker M."/>
        </authorList>
    </citation>
    <scope>NUCLEOTIDE SEQUENCE [LARGE SCALE GENOMIC DNA]</scope>
    <source>
        <strain evidence="2 3">DSM 21458</strain>
    </source>
</reference>
<dbReference type="RefSeq" id="WP_183987448.1">
    <property type="nucleotide sequence ID" value="NZ_JACHHG010000007.1"/>
</dbReference>
<dbReference type="Gene3D" id="2.130.10.10">
    <property type="entry name" value="YVTN repeat-like/Quinoprotein amine dehydrogenase"/>
    <property type="match status" value="2"/>
</dbReference>
<accession>A0A841I308</accession>
<dbReference type="AlphaFoldDB" id="A0A841I308"/>
<evidence type="ECO:0000256" key="1">
    <source>
        <dbReference type="SAM" id="SignalP"/>
    </source>
</evidence>
<gene>
    <name evidence="2" type="ORF">HNR42_002173</name>
</gene>
<dbReference type="CDD" id="cd15482">
    <property type="entry name" value="Sialidase_non-viral"/>
    <property type="match status" value="1"/>
</dbReference>
<evidence type="ECO:0000313" key="2">
    <source>
        <dbReference type="EMBL" id="MBB6098738.1"/>
    </source>
</evidence>
<keyword evidence="1" id="KW-0732">Signal</keyword>
<feature type="chain" id="PRO_5032308087" evidence="1">
    <location>
        <begin position="21"/>
        <end position="365"/>
    </location>
</feature>
<sequence length="365" mass="39194">MRACALLVTVLCGLLCGARAAPDITGFALVSPLSGWVFTAHGVRRSGDGGRSWVNVTPPLPRDADPEVRFVGDAVSASLAWVVLTGERRRTRILSTSDGGKSWQVRSLPVPNVGAVIDFRDPHEGTLRLTQRRGMNTAPFVAYRTRDGGHSWQAVTRSVSDTLKSPAARGLLSDRCCAEHLTFVGENAAFISGRFGTPDRPYFLSSFDGGRNWSDVTTPLPSSPSRVPHFGKPRFFDDRNGRVVATLPPRPQEPGELALLATADGGRSWSALQRLPLPAGTAPLPPLASFPDTETALLWNGQLLLSQDGGRSFDPVPGEGLEAPSVLQFASAQVGWALERGQIKATYDGGRSWNALSFRDGSEEP</sequence>
<dbReference type="PANTHER" id="PTHR47199:SF2">
    <property type="entry name" value="PHOTOSYSTEM II STABILITY_ASSEMBLY FACTOR HCF136, CHLOROPLASTIC"/>
    <property type="match status" value="1"/>
</dbReference>
<keyword evidence="3" id="KW-1185">Reference proteome</keyword>
<dbReference type="InterPro" id="IPR015943">
    <property type="entry name" value="WD40/YVTN_repeat-like_dom_sf"/>
</dbReference>
<name>A0A841I308_9DEIO</name>
<protein>
    <submittedName>
        <fullName evidence="2">Photosystem II stability/assembly factor-like uncharacterized protein</fullName>
    </submittedName>
</protein>
<comment type="caution">
    <text evidence="2">The sequence shown here is derived from an EMBL/GenBank/DDBJ whole genome shotgun (WGS) entry which is preliminary data.</text>
</comment>
<dbReference type="PANTHER" id="PTHR47199">
    <property type="entry name" value="PHOTOSYSTEM II STABILITY/ASSEMBLY FACTOR HCF136, CHLOROPLASTIC"/>
    <property type="match status" value="1"/>
</dbReference>
<feature type="signal peptide" evidence="1">
    <location>
        <begin position="1"/>
        <end position="20"/>
    </location>
</feature>
<dbReference type="EMBL" id="JACHHG010000007">
    <property type="protein sequence ID" value="MBB6098738.1"/>
    <property type="molecule type" value="Genomic_DNA"/>
</dbReference>
<evidence type="ECO:0000313" key="3">
    <source>
        <dbReference type="Proteomes" id="UP000569951"/>
    </source>
</evidence>
<proteinExistence type="predicted"/>
<dbReference type="Proteomes" id="UP000569951">
    <property type="component" value="Unassembled WGS sequence"/>
</dbReference>
<organism evidence="2 3">
    <name type="scientific">Deinobacterium chartae</name>
    <dbReference type="NCBI Taxonomy" id="521158"/>
    <lineage>
        <taxon>Bacteria</taxon>
        <taxon>Thermotogati</taxon>
        <taxon>Deinococcota</taxon>
        <taxon>Deinococci</taxon>
        <taxon>Deinococcales</taxon>
        <taxon>Deinococcaceae</taxon>
        <taxon>Deinobacterium</taxon>
    </lineage>
</organism>
<dbReference type="SUPFAM" id="SSF110296">
    <property type="entry name" value="Oligoxyloglucan reducing end-specific cellobiohydrolase"/>
    <property type="match status" value="1"/>
</dbReference>